<dbReference type="Proteomes" id="UP001057452">
    <property type="component" value="Chromosome 17"/>
</dbReference>
<feature type="non-terminal residue" evidence="1">
    <location>
        <position position="111"/>
    </location>
</feature>
<evidence type="ECO:0000313" key="1">
    <source>
        <dbReference type="EMBL" id="KAI4809308.1"/>
    </source>
</evidence>
<protein>
    <submittedName>
        <fullName evidence="1">Uncharacterized protein</fullName>
    </submittedName>
</protein>
<accession>A0ACB9W7V8</accession>
<name>A0ACB9W7V8_CHAAC</name>
<reference evidence="1" key="1">
    <citation type="submission" date="2022-05" db="EMBL/GenBank/DDBJ databases">
        <title>Chromosome-level genome of Chaenocephalus aceratus.</title>
        <authorList>
            <person name="Park H."/>
        </authorList>
    </citation>
    <scope>NUCLEOTIDE SEQUENCE</scope>
    <source>
        <strain evidence="1">KU_202001</strain>
    </source>
</reference>
<keyword evidence="2" id="KW-1185">Reference proteome</keyword>
<dbReference type="EMBL" id="CM043801">
    <property type="protein sequence ID" value="KAI4809308.1"/>
    <property type="molecule type" value="Genomic_DNA"/>
</dbReference>
<gene>
    <name evidence="1" type="ORF">KUCAC02_018208</name>
</gene>
<organism evidence="1 2">
    <name type="scientific">Chaenocephalus aceratus</name>
    <name type="common">Blackfin icefish</name>
    <name type="synonym">Chaenichthys aceratus</name>
    <dbReference type="NCBI Taxonomy" id="36190"/>
    <lineage>
        <taxon>Eukaryota</taxon>
        <taxon>Metazoa</taxon>
        <taxon>Chordata</taxon>
        <taxon>Craniata</taxon>
        <taxon>Vertebrata</taxon>
        <taxon>Euteleostomi</taxon>
        <taxon>Actinopterygii</taxon>
        <taxon>Neopterygii</taxon>
        <taxon>Teleostei</taxon>
        <taxon>Neoteleostei</taxon>
        <taxon>Acanthomorphata</taxon>
        <taxon>Eupercaria</taxon>
        <taxon>Perciformes</taxon>
        <taxon>Notothenioidei</taxon>
        <taxon>Channichthyidae</taxon>
        <taxon>Chaenocephalus</taxon>
    </lineage>
</organism>
<proteinExistence type="predicted"/>
<sequence>MKEPTVASREAPLGHSIKSCPTRTPLPLPPQTRHHLGQSHVMAFFTLALGDPIRSGQLQNGAVPGEPVKKDENSRRGNWGNQIEFVLTSVGYAVGLGNVWRFPYLCYRNGG</sequence>
<evidence type="ECO:0000313" key="2">
    <source>
        <dbReference type="Proteomes" id="UP001057452"/>
    </source>
</evidence>
<comment type="caution">
    <text evidence="1">The sequence shown here is derived from an EMBL/GenBank/DDBJ whole genome shotgun (WGS) entry which is preliminary data.</text>
</comment>